<proteinExistence type="predicted"/>
<reference evidence="2" key="1">
    <citation type="journal article" date="2020" name="Nature">
        <title>Giant virus diversity and host interactions through global metagenomics.</title>
        <authorList>
            <person name="Schulz F."/>
            <person name="Roux S."/>
            <person name="Paez-Espino D."/>
            <person name="Jungbluth S."/>
            <person name="Walsh D.A."/>
            <person name="Denef V.J."/>
            <person name="McMahon K.D."/>
            <person name="Konstantinidis K.T."/>
            <person name="Eloe-Fadrosh E.A."/>
            <person name="Kyrpides N.C."/>
            <person name="Woyke T."/>
        </authorList>
    </citation>
    <scope>NUCLEOTIDE SEQUENCE</scope>
    <source>
        <strain evidence="2">GVMAG-M-3300025652-16</strain>
    </source>
</reference>
<dbReference type="Pfam" id="PF13640">
    <property type="entry name" value="2OG-FeII_Oxy_3"/>
    <property type="match status" value="1"/>
</dbReference>
<dbReference type="InterPro" id="IPR044862">
    <property type="entry name" value="Pro_4_hyd_alph_FE2OG_OXY"/>
</dbReference>
<evidence type="ECO:0000259" key="1">
    <source>
        <dbReference type="Pfam" id="PF13640"/>
    </source>
</evidence>
<dbReference type="AlphaFoldDB" id="A0A6C0J3X8"/>
<dbReference type="Gene3D" id="2.60.120.620">
    <property type="entry name" value="q2cbj1_9rhob like domain"/>
    <property type="match status" value="1"/>
</dbReference>
<accession>A0A6C0J3X8</accession>
<protein>
    <recommendedName>
        <fullName evidence="1">Prolyl 4-hydroxylase alpha subunit Fe(2+) 2OG dioxygenase domain-containing protein</fullName>
    </recommendedName>
</protein>
<name>A0A6C0J3X8_9ZZZZ</name>
<evidence type="ECO:0000313" key="2">
    <source>
        <dbReference type="EMBL" id="QHT98343.1"/>
    </source>
</evidence>
<organism evidence="2">
    <name type="scientific">viral metagenome</name>
    <dbReference type="NCBI Taxonomy" id="1070528"/>
    <lineage>
        <taxon>unclassified sequences</taxon>
        <taxon>metagenomes</taxon>
        <taxon>organismal metagenomes</taxon>
    </lineage>
</organism>
<dbReference type="EMBL" id="MN740292">
    <property type="protein sequence ID" value="QHT98343.1"/>
    <property type="molecule type" value="Genomic_DNA"/>
</dbReference>
<feature type="domain" description="Prolyl 4-hydroxylase alpha subunit Fe(2+) 2OG dioxygenase" evidence="1">
    <location>
        <begin position="106"/>
        <end position="188"/>
    </location>
</feature>
<dbReference type="SUPFAM" id="SSF51197">
    <property type="entry name" value="Clavaminate synthase-like"/>
    <property type="match status" value="1"/>
</dbReference>
<sequence length="191" mass="22159">MRFAGEIMIDGIGAKIYIFKNLFSERQLKMIRDGIDEHHHIKETYSNNHNVLANSCDIKDFNNRDEIESITMNALEYIRDYMSKYFGVKSEINKDVIQFRQIYGKTTLHRDGPISDTNLSSKHIRMFSVILGLNDNFKGGELHFPEFDNFKMKVGAGDAILFPPYWTHVHGTTDLIDGTSRYTINTWFEHG</sequence>